<dbReference type="GO" id="GO:0000976">
    <property type="term" value="F:transcription cis-regulatory region binding"/>
    <property type="evidence" value="ECO:0007669"/>
    <property type="project" value="TreeGrafter"/>
</dbReference>
<dbReference type="PROSITE" id="PS51755">
    <property type="entry name" value="OMPR_PHOB"/>
    <property type="match status" value="1"/>
</dbReference>
<comment type="function">
    <text evidence="5">May play the central regulatory role in sporulation. It may be an element of the effector pathway responsible for the activation of sporulation genes in response to nutritional stress. Spo0A may act in concert with spo0H (a sigma factor) to control the expression of some genes that are critical to the sporulation process.</text>
</comment>
<dbReference type="SUPFAM" id="SSF46894">
    <property type="entry name" value="C-terminal effector domain of the bipartite response regulators"/>
    <property type="match status" value="1"/>
</dbReference>
<evidence type="ECO:0000259" key="9">
    <source>
        <dbReference type="PROSITE" id="PS51755"/>
    </source>
</evidence>
<evidence type="ECO:0000313" key="11">
    <source>
        <dbReference type="Proteomes" id="UP000237749"/>
    </source>
</evidence>
<dbReference type="AlphaFoldDB" id="A0A2S6HP79"/>
<keyword evidence="6" id="KW-0597">Phosphoprotein</keyword>
<feature type="domain" description="OmpR/PhoB-type" evidence="9">
    <location>
        <begin position="129"/>
        <end position="228"/>
    </location>
</feature>
<dbReference type="PANTHER" id="PTHR48111:SF52">
    <property type="entry name" value="TRANSCRIPTIONAL REGULATORY PROTEIN YVRH"/>
    <property type="match status" value="1"/>
</dbReference>
<evidence type="ECO:0000256" key="6">
    <source>
        <dbReference type="PROSITE-ProRule" id="PRU00169"/>
    </source>
</evidence>
<accession>A0A2S6HP79</accession>
<dbReference type="EMBL" id="PTJA01000010">
    <property type="protein sequence ID" value="PPK79344.1"/>
    <property type="molecule type" value="Genomic_DNA"/>
</dbReference>
<keyword evidence="2" id="KW-0805">Transcription regulation</keyword>
<dbReference type="OrthoDB" id="9790442at2"/>
<proteinExistence type="predicted"/>
<dbReference type="Gene3D" id="3.40.50.2300">
    <property type="match status" value="1"/>
</dbReference>
<dbReference type="Proteomes" id="UP000237749">
    <property type="component" value="Unassembled WGS sequence"/>
</dbReference>
<dbReference type="CDD" id="cd00383">
    <property type="entry name" value="trans_reg_C"/>
    <property type="match status" value="1"/>
</dbReference>
<protein>
    <recommendedName>
        <fullName evidence="1">Stage 0 sporulation protein A homolog</fullName>
    </recommendedName>
</protein>
<dbReference type="GO" id="GO:0006355">
    <property type="term" value="P:regulation of DNA-templated transcription"/>
    <property type="evidence" value="ECO:0007669"/>
    <property type="project" value="InterPro"/>
</dbReference>
<dbReference type="InterPro" id="IPR036388">
    <property type="entry name" value="WH-like_DNA-bd_sf"/>
</dbReference>
<dbReference type="InterPro" id="IPR001867">
    <property type="entry name" value="OmpR/PhoB-type_DNA-bd"/>
</dbReference>
<keyword evidence="11" id="KW-1185">Reference proteome</keyword>
<feature type="domain" description="Response regulatory" evidence="8">
    <location>
        <begin position="4"/>
        <end position="118"/>
    </location>
</feature>
<evidence type="ECO:0000259" key="8">
    <source>
        <dbReference type="PROSITE" id="PS50110"/>
    </source>
</evidence>
<dbReference type="SMART" id="SM00448">
    <property type="entry name" value="REC"/>
    <property type="match status" value="1"/>
</dbReference>
<keyword evidence="4" id="KW-0804">Transcription</keyword>
<dbReference type="InterPro" id="IPR011006">
    <property type="entry name" value="CheY-like_superfamily"/>
</dbReference>
<dbReference type="CDD" id="cd17574">
    <property type="entry name" value="REC_OmpR"/>
    <property type="match status" value="1"/>
</dbReference>
<dbReference type="InterPro" id="IPR016032">
    <property type="entry name" value="Sig_transdc_resp-reg_C-effctor"/>
</dbReference>
<reference evidence="10 11" key="1">
    <citation type="submission" date="2018-02" db="EMBL/GenBank/DDBJ databases">
        <title>Genomic Encyclopedia of Archaeal and Bacterial Type Strains, Phase II (KMG-II): from individual species to whole genera.</title>
        <authorList>
            <person name="Goeker M."/>
        </authorList>
    </citation>
    <scope>NUCLEOTIDE SEQUENCE [LARGE SCALE GENOMIC DNA]</scope>
    <source>
        <strain evidence="10 11">DSM 3808</strain>
    </source>
</reference>
<evidence type="ECO:0000256" key="2">
    <source>
        <dbReference type="ARBA" id="ARBA00023015"/>
    </source>
</evidence>
<dbReference type="RefSeq" id="WP_104438220.1">
    <property type="nucleotide sequence ID" value="NZ_CP070896.1"/>
</dbReference>
<dbReference type="SUPFAM" id="SSF52172">
    <property type="entry name" value="CheY-like"/>
    <property type="match status" value="1"/>
</dbReference>
<evidence type="ECO:0000256" key="5">
    <source>
        <dbReference type="ARBA" id="ARBA00024867"/>
    </source>
</evidence>
<evidence type="ECO:0000256" key="1">
    <source>
        <dbReference type="ARBA" id="ARBA00018672"/>
    </source>
</evidence>
<dbReference type="InterPro" id="IPR039420">
    <property type="entry name" value="WalR-like"/>
</dbReference>
<organism evidence="10 11">
    <name type="scientific">Lacrimispora xylanisolvens</name>
    <dbReference type="NCBI Taxonomy" id="384636"/>
    <lineage>
        <taxon>Bacteria</taxon>
        <taxon>Bacillati</taxon>
        <taxon>Bacillota</taxon>
        <taxon>Clostridia</taxon>
        <taxon>Lachnospirales</taxon>
        <taxon>Lachnospiraceae</taxon>
        <taxon>Lacrimispora</taxon>
    </lineage>
</organism>
<feature type="modified residue" description="4-aspartylphosphate" evidence="6">
    <location>
        <position position="53"/>
    </location>
</feature>
<comment type="caution">
    <text evidence="10">The sequence shown here is derived from an EMBL/GenBank/DDBJ whole genome shotgun (WGS) entry which is preliminary data.</text>
</comment>
<dbReference type="Pfam" id="PF00072">
    <property type="entry name" value="Response_reg"/>
    <property type="match status" value="1"/>
</dbReference>
<evidence type="ECO:0000256" key="4">
    <source>
        <dbReference type="ARBA" id="ARBA00023163"/>
    </source>
</evidence>
<sequence>MSDKVLIVDDDPAVLKLLEKVMHSNDLETTVADSGLAALNCIKNHTYDMILMDVMLGDMEGFEVIKKLRGQGIQTPVMIVSGRNEDYDSLYGLSLGADDYITKPFRPLVLGAKVKALIRRYKNQVLDSSDILECGPFSYNTSTMRFYNKGEEIVLSSKESSLMLLFLKHPGQVYTKEMIYEHVWGNSVAVDDNAIMVYINRLRGKIEEDRQKPAHIVTVRGLGYRFIP</sequence>
<dbReference type="GO" id="GO:0000156">
    <property type="term" value="F:phosphorelay response regulator activity"/>
    <property type="evidence" value="ECO:0007669"/>
    <property type="project" value="TreeGrafter"/>
</dbReference>
<dbReference type="Gene3D" id="1.10.10.10">
    <property type="entry name" value="Winged helix-like DNA-binding domain superfamily/Winged helix DNA-binding domain"/>
    <property type="match status" value="1"/>
</dbReference>
<dbReference type="PROSITE" id="PS50110">
    <property type="entry name" value="RESPONSE_REGULATORY"/>
    <property type="match status" value="1"/>
</dbReference>
<keyword evidence="3 7" id="KW-0238">DNA-binding</keyword>
<dbReference type="Pfam" id="PF00486">
    <property type="entry name" value="Trans_reg_C"/>
    <property type="match status" value="1"/>
</dbReference>
<feature type="DNA-binding region" description="OmpR/PhoB-type" evidence="7">
    <location>
        <begin position="129"/>
        <end position="228"/>
    </location>
</feature>
<dbReference type="GO" id="GO:0032993">
    <property type="term" value="C:protein-DNA complex"/>
    <property type="evidence" value="ECO:0007669"/>
    <property type="project" value="TreeGrafter"/>
</dbReference>
<name>A0A2S6HP79_9FIRM</name>
<dbReference type="GO" id="GO:0005829">
    <property type="term" value="C:cytosol"/>
    <property type="evidence" value="ECO:0007669"/>
    <property type="project" value="TreeGrafter"/>
</dbReference>
<evidence type="ECO:0000256" key="7">
    <source>
        <dbReference type="PROSITE-ProRule" id="PRU01091"/>
    </source>
</evidence>
<dbReference type="SMART" id="SM00862">
    <property type="entry name" value="Trans_reg_C"/>
    <property type="match status" value="1"/>
</dbReference>
<evidence type="ECO:0000256" key="3">
    <source>
        <dbReference type="ARBA" id="ARBA00023125"/>
    </source>
</evidence>
<dbReference type="InterPro" id="IPR001789">
    <property type="entry name" value="Sig_transdc_resp-reg_receiver"/>
</dbReference>
<dbReference type="PANTHER" id="PTHR48111">
    <property type="entry name" value="REGULATOR OF RPOS"/>
    <property type="match status" value="1"/>
</dbReference>
<evidence type="ECO:0000313" key="10">
    <source>
        <dbReference type="EMBL" id="PPK79344.1"/>
    </source>
</evidence>
<gene>
    <name evidence="10" type="ORF">BXY41_11063</name>
</gene>